<keyword evidence="5 8" id="KW-1133">Transmembrane helix</keyword>
<comment type="subcellular location">
    <subcellularLocation>
        <location evidence="1">Membrane</location>
        <topology evidence="1">Multi-pass membrane protein</topology>
    </subcellularLocation>
</comment>
<feature type="compositionally biased region" description="Low complexity" evidence="7">
    <location>
        <begin position="52"/>
        <end position="63"/>
    </location>
</feature>
<feature type="transmembrane region" description="Helical" evidence="8">
    <location>
        <begin position="231"/>
        <end position="254"/>
    </location>
</feature>
<feature type="transmembrane region" description="Helical" evidence="8">
    <location>
        <begin position="458"/>
        <end position="477"/>
    </location>
</feature>
<sequence>MYRLTEQEINLETAELDSAAHHPQAIGRIPDPGWTGGNGLQGSVHTPEDGGLLLESSSSSSSLADDEEQGEVRTLVAGNTPRSEARTPASRKAPNWDQRIGKMEIEGVEAGETREPGDDMDPVMRASLISMYSLQNSALLMSYWTIGFAMTFTGTPLTAYAVNKLNVGPAQLNIAGTMLALPWSFKVLYGLLSDCVPIMGKRRKPYFVIGWSAFVAMNLGLASLGEPSLNALIGMGFFSVCGYMLADVMCDAIIVERSKLEPEGRVGHMQSVGYVARYVGNVVGATLGTILYNEKEWHWGLSISSIYLLNGLAAVVLVLPFTYHLSDPNQVLEARSLKEQLGDIWKMVQRRTIYVPMSFIAVYNMLLIPNAAWSNFLILGLKFTPWMLGIMFIVATVFSWLGITFYRAFLMPYSWRWVYIISTSLTVFFSVLQLSLIFRLNARWGIPDLIFALGDDAAANFITALQFLPAVTMYIGLCPAGAEGTSYAMLTTLSNVAGAIGSDLGTLMTGIWDVSNTALAAGEWTGLWKLSLLTSLLQPLGLCLLFLLPRDVAHQKAMQKCDKRDWWGGFGFVTFLVVAWTWTIVQTLASWVEPPFVWVGPEVSRIGKNADAQR</sequence>
<feature type="transmembrane region" description="Helical" evidence="8">
    <location>
        <begin position="275"/>
        <end position="293"/>
    </location>
</feature>
<feature type="transmembrane region" description="Helical" evidence="8">
    <location>
        <begin position="385"/>
        <end position="405"/>
    </location>
</feature>
<dbReference type="PANTHER" id="PTHR31585">
    <property type="entry name" value="FOLATE-BIOPTERIN TRANSPORTER 1, CHLOROPLASTIC"/>
    <property type="match status" value="1"/>
</dbReference>
<keyword evidence="6 8" id="KW-0472">Membrane</keyword>
<evidence type="ECO:0000256" key="8">
    <source>
        <dbReference type="SAM" id="Phobius"/>
    </source>
</evidence>
<evidence type="ECO:0000256" key="4">
    <source>
        <dbReference type="ARBA" id="ARBA00022692"/>
    </source>
</evidence>
<feature type="transmembrane region" description="Helical" evidence="8">
    <location>
        <begin position="569"/>
        <end position="592"/>
    </location>
</feature>
<dbReference type="InterPro" id="IPR039309">
    <property type="entry name" value="BT1"/>
</dbReference>
<organism evidence="9 10">
    <name type="scientific">Nannochloropsis gaditana</name>
    <dbReference type="NCBI Taxonomy" id="72520"/>
    <lineage>
        <taxon>Eukaryota</taxon>
        <taxon>Sar</taxon>
        <taxon>Stramenopiles</taxon>
        <taxon>Ochrophyta</taxon>
        <taxon>Eustigmatophyceae</taxon>
        <taxon>Eustigmatales</taxon>
        <taxon>Monodopsidaceae</taxon>
        <taxon>Nannochloropsis</taxon>
    </lineage>
</organism>
<keyword evidence="3" id="KW-0813">Transport</keyword>
<keyword evidence="10" id="KW-1185">Reference proteome</keyword>
<dbReference type="OrthoDB" id="754047at2759"/>
<dbReference type="Gene3D" id="1.20.1250.20">
    <property type="entry name" value="MFS general substrate transporter like domains"/>
    <property type="match status" value="1"/>
</dbReference>
<dbReference type="Proteomes" id="UP000019335">
    <property type="component" value="Chromosome 15"/>
</dbReference>
<evidence type="ECO:0000256" key="3">
    <source>
        <dbReference type="ARBA" id="ARBA00022448"/>
    </source>
</evidence>
<dbReference type="AlphaFoldDB" id="W7TKM6"/>
<dbReference type="PANTHER" id="PTHR31585:SF5">
    <property type="entry name" value="RNA-BINDING S4 DOMAIN-CONTAINING PROTEIN"/>
    <property type="match status" value="1"/>
</dbReference>
<feature type="transmembrane region" description="Helical" evidence="8">
    <location>
        <begin position="174"/>
        <end position="193"/>
    </location>
</feature>
<feature type="transmembrane region" description="Helical" evidence="8">
    <location>
        <begin position="353"/>
        <end position="373"/>
    </location>
</feature>
<dbReference type="InterPro" id="IPR036259">
    <property type="entry name" value="MFS_trans_sf"/>
</dbReference>
<evidence type="ECO:0000256" key="2">
    <source>
        <dbReference type="ARBA" id="ARBA00007015"/>
    </source>
</evidence>
<proteinExistence type="inferred from homology"/>
<feature type="region of interest" description="Disordered" evidence="7">
    <location>
        <begin position="24"/>
        <end position="95"/>
    </location>
</feature>
<evidence type="ECO:0000256" key="7">
    <source>
        <dbReference type="SAM" id="MobiDB-lite"/>
    </source>
</evidence>
<accession>W7TKM6</accession>
<feature type="transmembrane region" description="Helical" evidence="8">
    <location>
        <begin position="205"/>
        <end position="225"/>
    </location>
</feature>
<reference evidence="9 10" key="1">
    <citation type="journal article" date="2014" name="Mol. Plant">
        <title>Chromosome Scale Genome Assembly and Transcriptome Profiling of Nannochloropsis gaditana in Nitrogen Depletion.</title>
        <authorList>
            <person name="Corteggiani Carpinelli E."/>
            <person name="Telatin A."/>
            <person name="Vitulo N."/>
            <person name="Forcato C."/>
            <person name="D'Angelo M."/>
            <person name="Schiavon R."/>
            <person name="Vezzi A."/>
            <person name="Giacometti G.M."/>
            <person name="Morosinotto T."/>
            <person name="Valle G."/>
        </authorList>
    </citation>
    <scope>NUCLEOTIDE SEQUENCE [LARGE SCALE GENOMIC DNA]</scope>
    <source>
        <strain evidence="9 10">B-31</strain>
    </source>
</reference>
<gene>
    <name evidence="9" type="ORF">Naga_100040g39</name>
</gene>
<feature type="transmembrane region" description="Helical" evidence="8">
    <location>
        <begin position="138"/>
        <end position="162"/>
    </location>
</feature>
<evidence type="ECO:0000313" key="9">
    <source>
        <dbReference type="EMBL" id="EWM24033.1"/>
    </source>
</evidence>
<feature type="transmembrane region" description="Helical" evidence="8">
    <location>
        <begin position="489"/>
        <end position="512"/>
    </location>
</feature>
<feature type="transmembrane region" description="Helical" evidence="8">
    <location>
        <begin position="417"/>
        <end position="438"/>
    </location>
</feature>
<evidence type="ECO:0000256" key="1">
    <source>
        <dbReference type="ARBA" id="ARBA00004141"/>
    </source>
</evidence>
<dbReference type="SUPFAM" id="SSF103473">
    <property type="entry name" value="MFS general substrate transporter"/>
    <property type="match status" value="1"/>
</dbReference>
<protein>
    <submittedName>
        <fullName evidence="9">Folate biopterin transporter</fullName>
    </submittedName>
</protein>
<comment type="similarity">
    <text evidence="2">Belongs to the major facilitator superfamily. Folate-biopterin transporter (TC 2.A.71) family.</text>
</comment>
<evidence type="ECO:0000313" key="10">
    <source>
        <dbReference type="Proteomes" id="UP000019335"/>
    </source>
</evidence>
<evidence type="ECO:0000256" key="5">
    <source>
        <dbReference type="ARBA" id="ARBA00022989"/>
    </source>
</evidence>
<evidence type="ECO:0000256" key="6">
    <source>
        <dbReference type="ARBA" id="ARBA00023136"/>
    </source>
</evidence>
<feature type="transmembrane region" description="Helical" evidence="8">
    <location>
        <begin position="527"/>
        <end position="548"/>
    </location>
</feature>
<dbReference type="GO" id="GO:0016020">
    <property type="term" value="C:membrane"/>
    <property type="evidence" value="ECO:0007669"/>
    <property type="project" value="UniProtKB-SubCell"/>
</dbReference>
<comment type="caution">
    <text evidence="9">The sequence shown here is derived from an EMBL/GenBank/DDBJ whole genome shotgun (WGS) entry which is preliminary data.</text>
</comment>
<feature type="transmembrane region" description="Helical" evidence="8">
    <location>
        <begin position="305"/>
        <end position="325"/>
    </location>
</feature>
<dbReference type="Pfam" id="PF03092">
    <property type="entry name" value="BT1"/>
    <property type="match status" value="1"/>
</dbReference>
<name>W7TKM6_9STRA</name>
<keyword evidence="4 8" id="KW-0812">Transmembrane</keyword>
<dbReference type="EMBL" id="AZIL01001410">
    <property type="protein sequence ID" value="EWM24033.1"/>
    <property type="molecule type" value="Genomic_DNA"/>
</dbReference>